<dbReference type="RefSeq" id="WP_036577350.1">
    <property type="nucleotide sequence ID" value="NZ_BBXV01000013.1"/>
</dbReference>
<dbReference type="Proteomes" id="UP000028863">
    <property type="component" value="Unassembled WGS sequence"/>
</dbReference>
<dbReference type="EMBL" id="CCAX010000002">
    <property type="protein sequence ID" value="CDO04346.1"/>
    <property type="molecule type" value="Genomic_DNA"/>
</dbReference>
<accession>W9ANX3</accession>
<dbReference type="InterPro" id="IPR036291">
    <property type="entry name" value="NAD(P)-bd_dom_sf"/>
</dbReference>
<keyword evidence="3" id="KW-1185">Reference proteome</keyword>
<evidence type="ECO:0000313" key="3">
    <source>
        <dbReference type="Proteomes" id="UP000028863"/>
    </source>
</evidence>
<reference evidence="2" key="1">
    <citation type="submission" date="2014-03" db="EMBL/GenBank/DDBJ databases">
        <title>Draft genome sequencing of Oceanobacillus picturae strain S1 isolated from human gut.</title>
        <authorList>
            <person name="Croce O."/>
            <person name="Lagier J.C."/>
            <person name="Raoult D."/>
        </authorList>
    </citation>
    <scope>NUCLEOTIDE SEQUENCE [LARGE SCALE GENOMIC DNA]</scope>
    <source>
        <strain evidence="2">S1</strain>
    </source>
</reference>
<evidence type="ECO:0000313" key="2">
    <source>
        <dbReference type="EMBL" id="CDO04346.1"/>
    </source>
</evidence>
<dbReference type="AlphaFoldDB" id="W9ANX3"/>
<comment type="caution">
    <text evidence="2">The sequence shown here is derived from an EMBL/GenBank/DDBJ whole genome shotgun (WGS) entry which is preliminary data.</text>
</comment>
<evidence type="ECO:0000256" key="1">
    <source>
        <dbReference type="SAM" id="MobiDB-lite"/>
    </source>
</evidence>
<proteinExistence type="predicted"/>
<gene>
    <name evidence="2" type="ORF">BN988_02900</name>
</gene>
<organism evidence="2 3">
    <name type="scientific">Oceanobacillus picturae</name>
    <dbReference type="NCBI Taxonomy" id="171693"/>
    <lineage>
        <taxon>Bacteria</taxon>
        <taxon>Bacillati</taxon>
        <taxon>Bacillota</taxon>
        <taxon>Bacilli</taxon>
        <taxon>Bacillales</taxon>
        <taxon>Bacillaceae</taxon>
        <taxon>Oceanobacillus</taxon>
    </lineage>
</organism>
<name>W9ANX3_9BACI</name>
<reference evidence="2" key="2">
    <citation type="submission" date="2014-03" db="EMBL/GenBank/DDBJ databases">
        <authorList>
            <person name="Urmite Genomes"/>
        </authorList>
    </citation>
    <scope>NUCLEOTIDE SEQUENCE</scope>
    <source>
        <strain evidence="2">S1</strain>
    </source>
</reference>
<dbReference type="SUPFAM" id="SSF51735">
    <property type="entry name" value="NAD(P)-binding Rossmann-fold domains"/>
    <property type="match status" value="1"/>
</dbReference>
<dbReference type="OrthoDB" id="286404at2"/>
<protein>
    <submittedName>
        <fullName evidence="2">Uncharacterized protein</fullName>
    </submittedName>
</protein>
<dbReference type="Gene3D" id="3.40.50.720">
    <property type="entry name" value="NAD(P)-binding Rossmann-like Domain"/>
    <property type="match status" value="1"/>
</dbReference>
<sequence length="92" mass="9925">MKIQTLGTRGLAWSISSATKSDDYPRSPHFKQPIRVGSGGSSSQDLVILITGVNRGQGKAIAEHLADLGGNVIVLYYLLQGIPVRFRVNKGF</sequence>
<feature type="region of interest" description="Disordered" evidence="1">
    <location>
        <begin position="18"/>
        <end position="42"/>
    </location>
</feature>